<sequence length="759" mass="85241">MRLLKNPDIEDKEQLAVLKFAKLVASYEPNVGAENFKNYSWLGYFRGITFKSLIVSYLGELDSLLHFSSTQLAVLYIYRTLIAKNNTRSLVPRIEALQTAAFFLISNGTSEFLMFVLLPLKKFFRGAECDRSLSMIAQVVGSIGKSEQYKAKDVVEILIMICKRLSESLPVALKEVEGSIQLFNLLYKSLCLAEVTPDAVHPHLPFIDSLPEARPAVASTCLRIHSIISSDGPICKDKIYSSPNDAITIVTTEVFHKFFTQFFSDIRTTVDVGDSTKNSASELDKNTENLAFLYNITKTRSSLSTNSVPGVNSHGDNMAGAESTSRGSPVSNVSSHIHVSRRSDGPIYIPLPKSPHQPNKSSSNYAPSTNSVNYFANCKGTRVMAHKISRPQPWVPPSTAGTVFETTFPPTCDPPTTKVATGSRSNVEVIEGEGTMLIPSCSGALCSSTSGPIEPEKKDLVSSYVERRQDEIKNYIAEHLKSYPIPVQCTVEGSKGSKSRMRVHFRCQMNGPHCEFNSENLFAFKTRVASIWLHLMFLQMEATSLETTGEVIPQASKAFQTLSKCWSCLSSTLTRGRHFTTLVTSKFPLLKEQQQIYKELQDAHYFDSFTYNPQEQKWCCYSCNHPERVRSLLRPNSPNIPVLEGQLKEKRGRWKFLRRWHTKYFTLSSAALTCRDREISAKDKVLYPSIDLRKVRSVKSLSKGRKSRKSLPKAFEIFTDDHISYILKARDQNQAQEWFQSIQIAVAQAHKEGQPTYAL</sequence>
<dbReference type="SUPFAM" id="SSF50729">
    <property type="entry name" value="PH domain-like"/>
    <property type="match status" value="1"/>
</dbReference>
<evidence type="ECO:0000256" key="2">
    <source>
        <dbReference type="ARBA" id="ARBA00023136"/>
    </source>
</evidence>
<evidence type="ECO:0000313" key="7">
    <source>
        <dbReference type="Proteomes" id="UP000274131"/>
    </source>
</evidence>
<feature type="domain" description="PH" evidence="5">
    <location>
        <begin position="640"/>
        <end position="747"/>
    </location>
</feature>
<evidence type="ECO:0000313" key="6">
    <source>
        <dbReference type="EMBL" id="VDD97196.1"/>
    </source>
</evidence>
<dbReference type="InterPro" id="IPR011993">
    <property type="entry name" value="PH-like_dom_sf"/>
</dbReference>
<reference evidence="6 7" key="2">
    <citation type="submission" date="2018-10" db="EMBL/GenBank/DDBJ databases">
        <authorList>
            <consortium name="Pathogen Informatics"/>
        </authorList>
    </citation>
    <scope>NUCLEOTIDE SEQUENCE [LARGE SCALE GENOMIC DNA]</scope>
</reference>
<proteinExistence type="inferred from homology"/>
<comment type="similarity">
    <text evidence="1">Belongs to the MELT/VEPH family.</text>
</comment>
<dbReference type="GO" id="GO:0012505">
    <property type="term" value="C:endomembrane system"/>
    <property type="evidence" value="ECO:0007669"/>
    <property type="project" value="UniProtKB-SubCell"/>
</dbReference>
<dbReference type="Gene3D" id="2.30.29.30">
    <property type="entry name" value="Pleckstrin-homology domain (PH domain)/Phosphotyrosine-binding domain (PTB)"/>
    <property type="match status" value="1"/>
</dbReference>
<organism evidence="8">
    <name type="scientific">Enterobius vermicularis</name>
    <name type="common">Human pinworm</name>
    <dbReference type="NCBI Taxonomy" id="51028"/>
    <lineage>
        <taxon>Eukaryota</taxon>
        <taxon>Metazoa</taxon>
        <taxon>Ecdysozoa</taxon>
        <taxon>Nematoda</taxon>
        <taxon>Chromadorea</taxon>
        <taxon>Rhabditida</taxon>
        <taxon>Spirurina</taxon>
        <taxon>Oxyuridomorpha</taxon>
        <taxon>Oxyuroidea</taxon>
        <taxon>Oxyuridae</taxon>
        <taxon>Enterobius</taxon>
    </lineage>
</organism>
<gene>
    <name evidence="6" type="ORF">EVEC_LOCUS11947</name>
</gene>
<dbReference type="Pfam" id="PF00169">
    <property type="entry name" value="PH"/>
    <property type="match status" value="1"/>
</dbReference>
<dbReference type="EMBL" id="UXUI01013031">
    <property type="protein sequence ID" value="VDD97196.1"/>
    <property type="molecule type" value="Genomic_DNA"/>
</dbReference>
<dbReference type="OrthoDB" id="5869902at2759"/>
<evidence type="ECO:0000256" key="1">
    <source>
        <dbReference type="ARBA" id="ARBA00010187"/>
    </source>
</evidence>
<dbReference type="PROSITE" id="PS50003">
    <property type="entry name" value="PH_DOMAIN"/>
    <property type="match status" value="1"/>
</dbReference>
<dbReference type="Proteomes" id="UP000274131">
    <property type="component" value="Unassembled WGS sequence"/>
</dbReference>
<feature type="compositionally biased region" description="Polar residues" evidence="4">
    <location>
        <begin position="322"/>
        <end position="337"/>
    </location>
</feature>
<protein>
    <submittedName>
        <fullName evidence="8">PH domain-containing protein</fullName>
    </submittedName>
</protein>
<dbReference type="PANTHER" id="PTHR21630">
    <property type="entry name" value="VEPH-A/MELTED"/>
    <property type="match status" value="1"/>
</dbReference>
<dbReference type="SMART" id="SM00233">
    <property type="entry name" value="PH"/>
    <property type="match status" value="1"/>
</dbReference>
<comment type="subcellular location">
    <subcellularLocation>
        <location evidence="3">Endomembrane system</location>
        <topology evidence="3">Peripheral membrane protein</topology>
        <orientation evidence="3">Cytoplasmic side</orientation>
    </subcellularLocation>
</comment>
<evidence type="ECO:0000259" key="5">
    <source>
        <dbReference type="PROSITE" id="PS50003"/>
    </source>
</evidence>
<dbReference type="GO" id="GO:0005886">
    <property type="term" value="C:plasma membrane"/>
    <property type="evidence" value="ECO:0007669"/>
    <property type="project" value="TreeGrafter"/>
</dbReference>
<dbReference type="InterPro" id="IPR039888">
    <property type="entry name" value="Melted-like"/>
</dbReference>
<evidence type="ECO:0000256" key="4">
    <source>
        <dbReference type="SAM" id="MobiDB-lite"/>
    </source>
</evidence>
<dbReference type="WBParaSite" id="EVEC_0001277401-mRNA-1">
    <property type="protein sequence ID" value="EVEC_0001277401-mRNA-1"/>
    <property type="gene ID" value="EVEC_0001277401"/>
</dbReference>
<name>A0A0N4VP51_ENTVE</name>
<feature type="region of interest" description="Disordered" evidence="4">
    <location>
        <begin position="302"/>
        <end position="367"/>
    </location>
</feature>
<dbReference type="GO" id="GO:0010314">
    <property type="term" value="F:phosphatidylinositol-5-phosphate binding"/>
    <property type="evidence" value="ECO:0007669"/>
    <property type="project" value="TreeGrafter"/>
</dbReference>
<keyword evidence="2" id="KW-0472">Membrane</keyword>
<reference evidence="8" key="1">
    <citation type="submission" date="2017-02" db="UniProtKB">
        <authorList>
            <consortium name="WormBaseParasite"/>
        </authorList>
    </citation>
    <scope>IDENTIFICATION</scope>
</reference>
<keyword evidence="7" id="KW-1185">Reference proteome</keyword>
<evidence type="ECO:0000313" key="8">
    <source>
        <dbReference type="WBParaSite" id="EVEC_0001277401-mRNA-1"/>
    </source>
</evidence>
<evidence type="ECO:0000256" key="3">
    <source>
        <dbReference type="ARBA" id="ARBA00029433"/>
    </source>
</evidence>
<dbReference type="GO" id="GO:0009966">
    <property type="term" value="P:regulation of signal transduction"/>
    <property type="evidence" value="ECO:0007669"/>
    <property type="project" value="TreeGrafter"/>
</dbReference>
<dbReference type="PANTHER" id="PTHR21630:SF10">
    <property type="entry name" value="VENTRICULAR ZONE-EXPRESSED PH DOMAIN-CONTAINING PROTEIN HOMOLOG 1"/>
    <property type="match status" value="1"/>
</dbReference>
<accession>A0A0N4VP51</accession>
<feature type="compositionally biased region" description="Polar residues" evidence="4">
    <location>
        <begin position="356"/>
        <end position="367"/>
    </location>
</feature>
<dbReference type="AlphaFoldDB" id="A0A0N4VP51"/>
<dbReference type="InterPro" id="IPR001849">
    <property type="entry name" value="PH_domain"/>
</dbReference>